<reference evidence="1" key="1">
    <citation type="journal article" date="2019" name="bioRxiv">
        <title>The Genome of the Zebra Mussel, Dreissena polymorpha: A Resource for Invasive Species Research.</title>
        <authorList>
            <person name="McCartney M.A."/>
            <person name="Auch B."/>
            <person name="Kono T."/>
            <person name="Mallez S."/>
            <person name="Zhang Y."/>
            <person name="Obille A."/>
            <person name="Becker A."/>
            <person name="Abrahante J.E."/>
            <person name="Garbe J."/>
            <person name="Badalamenti J.P."/>
            <person name="Herman A."/>
            <person name="Mangelson H."/>
            <person name="Liachko I."/>
            <person name="Sullivan S."/>
            <person name="Sone E.D."/>
            <person name="Koren S."/>
            <person name="Silverstein K.A.T."/>
            <person name="Beckman K.B."/>
            <person name="Gohl D.M."/>
        </authorList>
    </citation>
    <scope>NUCLEOTIDE SEQUENCE</scope>
    <source>
        <strain evidence="1">Duluth1</strain>
        <tissue evidence="1">Whole animal</tissue>
    </source>
</reference>
<sequence>MLPSPSRCRMLSDSPLQASNIQEISQVVCLVVCEGVQNCAIGTQGVERLLAWLGEKYLVTRGTHITFKYCNEKRN</sequence>
<gene>
    <name evidence="1" type="ORF">DPMN_061212</name>
</gene>
<protein>
    <submittedName>
        <fullName evidence="1">Uncharacterized protein</fullName>
    </submittedName>
</protein>
<evidence type="ECO:0000313" key="2">
    <source>
        <dbReference type="Proteomes" id="UP000828390"/>
    </source>
</evidence>
<name>A0A9D4C7F2_DREPO</name>
<dbReference type="Proteomes" id="UP000828390">
    <property type="component" value="Unassembled WGS sequence"/>
</dbReference>
<reference evidence="1" key="2">
    <citation type="submission" date="2020-11" db="EMBL/GenBank/DDBJ databases">
        <authorList>
            <person name="McCartney M.A."/>
            <person name="Auch B."/>
            <person name="Kono T."/>
            <person name="Mallez S."/>
            <person name="Becker A."/>
            <person name="Gohl D.M."/>
            <person name="Silverstein K.A.T."/>
            <person name="Koren S."/>
            <person name="Bechman K.B."/>
            <person name="Herman A."/>
            <person name="Abrahante J.E."/>
            <person name="Garbe J."/>
        </authorList>
    </citation>
    <scope>NUCLEOTIDE SEQUENCE</scope>
    <source>
        <strain evidence="1">Duluth1</strain>
        <tissue evidence="1">Whole animal</tissue>
    </source>
</reference>
<accession>A0A9D4C7F2</accession>
<proteinExistence type="predicted"/>
<evidence type="ECO:0000313" key="1">
    <source>
        <dbReference type="EMBL" id="KAH3718408.1"/>
    </source>
</evidence>
<dbReference type="AlphaFoldDB" id="A0A9D4C7F2"/>
<dbReference type="EMBL" id="JAIWYP010000013">
    <property type="protein sequence ID" value="KAH3718408.1"/>
    <property type="molecule type" value="Genomic_DNA"/>
</dbReference>
<organism evidence="1 2">
    <name type="scientific">Dreissena polymorpha</name>
    <name type="common">Zebra mussel</name>
    <name type="synonym">Mytilus polymorpha</name>
    <dbReference type="NCBI Taxonomy" id="45954"/>
    <lineage>
        <taxon>Eukaryota</taxon>
        <taxon>Metazoa</taxon>
        <taxon>Spiralia</taxon>
        <taxon>Lophotrochozoa</taxon>
        <taxon>Mollusca</taxon>
        <taxon>Bivalvia</taxon>
        <taxon>Autobranchia</taxon>
        <taxon>Heteroconchia</taxon>
        <taxon>Euheterodonta</taxon>
        <taxon>Imparidentia</taxon>
        <taxon>Neoheterodontei</taxon>
        <taxon>Myida</taxon>
        <taxon>Dreissenoidea</taxon>
        <taxon>Dreissenidae</taxon>
        <taxon>Dreissena</taxon>
    </lineage>
</organism>
<keyword evidence="2" id="KW-1185">Reference proteome</keyword>
<comment type="caution">
    <text evidence="1">The sequence shown here is derived from an EMBL/GenBank/DDBJ whole genome shotgun (WGS) entry which is preliminary data.</text>
</comment>